<dbReference type="GO" id="GO:0016780">
    <property type="term" value="F:phosphotransferase activity, for other substituted phosphate groups"/>
    <property type="evidence" value="ECO:0007669"/>
    <property type="project" value="TreeGrafter"/>
</dbReference>
<dbReference type="EMBL" id="PGTN01000018">
    <property type="protein sequence ID" value="PJF48292.1"/>
    <property type="molecule type" value="Genomic_DNA"/>
</dbReference>
<protein>
    <submittedName>
        <fullName evidence="9">Undecaprenyl-phosphate glucose phosphotransferase</fullName>
    </submittedName>
</protein>
<dbReference type="NCBIfam" id="TIGR03025">
    <property type="entry name" value="EPS_sugtrans"/>
    <property type="match status" value="1"/>
</dbReference>
<evidence type="ECO:0000256" key="4">
    <source>
        <dbReference type="ARBA" id="ARBA00022692"/>
    </source>
</evidence>
<dbReference type="AlphaFoldDB" id="A0A2M8QEW0"/>
<evidence type="ECO:0000256" key="2">
    <source>
        <dbReference type="ARBA" id="ARBA00006464"/>
    </source>
</evidence>
<dbReference type="PANTHER" id="PTHR30576">
    <property type="entry name" value="COLANIC BIOSYNTHESIS UDP-GLUCOSE LIPID CARRIER TRANSFERASE"/>
    <property type="match status" value="1"/>
</dbReference>
<evidence type="ECO:0000256" key="3">
    <source>
        <dbReference type="ARBA" id="ARBA00022679"/>
    </source>
</evidence>
<feature type="transmembrane region" description="Helical" evidence="7">
    <location>
        <begin position="126"/>
        <end position="148"/>
    </location>
</feature>
<comment type="similarity">
    <text evidence="2">Belongs to the bacterial sugar transferase family.</text>
</comment>
<feature type="transmembrane region" description="Helical" evidence="7">
    <location>
        <begin position="82"/>
        <end position="106"/>
    </location>
</feature>
<keyword evidence="6 7" id="KW-0472">Membrane</keyword>
<dbReference type="SUPFAM" id="SSF51735">
    <property type="entry name" value="NAD(P)-binding Rossmann-fold domains"/>
    <property type="match status" value="1"/>
</dbReference>
<keyword evidence="4 7" id="KW-0812">Transmembrane</keyword>
<sequence>MGAGRAGRSLRPRVFLAGRRPHSKDEPLPATLVQRPIISVRPDDRLCWPRRSGNSGTWGVSVMHTTTLFAAKSRSSFLQRHYQTLITLSLLAVDVLGIAASFFIAYRLRLLIPLPEPARSVPGFAQFLPLLALQVVAIISTFFFGKMYHRRRTRYNTDDLAAIFSAVSVGTLISIALVSLTFRGESAIADFPRVMVIYAWLLTIVAVVLGRSIQARIQRALQMRGIGRTRVVVVGAGEPAATVLQRIQQNPRLGYDVVGMVPYDSQKRWDDVRLLGSLDDLSRLVAREAVDEVIIALPEASSEDLLNVIAKCDRSTISIKVLPDQFQIMAGQLSIGELSGLPLLNLRDVALRGWKVSLKRAVDLIGSAVGLVLLSPFMLLIAVLIKLDSPGPAFYTQERMGLDGKRFHLIKFRSMRVDAEQSGPGWTRPDDPRKTRLGAFLRRTNLDELPQLINVLLGDMSLVGPRPERPIYVEEFRKRIPRYMERHREKAGMTGWAQVNGLRGDTSIEERTKYDLWYVENWSVWLDIKIILMTIWQTITGEHENAY</sequence>
<feature type="transmembrane region" description="Helical" evidence="7">
    <location>
        <begin position="160"/>
        <end position="182"/>
    </location>
</feature>
<dbReference type="PANTHER" id="PTHR30576:SF0">
    <property type="entry name" value="UNDECAPRENYL-PHOSPHATE N-ACETYLGALACTOSAMINYL 1-PHOSPHATE TRANSFERASE-RELATED"/>
    <property type="match status" value="1"/>
</dbReference>
<dbReference type="InterPro" id="IPR017473">
    <property type="entry name" value="Undecaprenyl-P_gluc_Ptfrase"/>
</dbReference>
<evidence type="ECO:0000259" key="8">
    <source>
        <dbReference type="Pfam" id="PF02397"/>
    </source>
</evidence>
<reference evidence="9 10" key="1">
    <citation type="submission" date="2017-11" db="EMBL/GenBank/DDBJ databases">
        <title>Evolution of Phototrophy in the Chloroflexi Phylum Driven by Horizontal Gene Transfer.</title>
        <authorList>
            <person name="Ward L.M."/>
            <person name="Hemp J."/>
            <person name="Shih P.M."/>
            <person name="Mcglynn S.E."/>
            <person name="Fischer W."/>
        </authorList>
    </citation>
    <scope>NUCLEOTIDE SEQUENCE [LARGE SCALE GENOMIC DNA]</scope>
    <source>
        <strain evidence="9">JP3_7</strain>
    </source>
</reference>
<dbReference type="InterPro" id="IPR003362">
    <property type="entry name" value="Bact_transf"/>
</dbReference>
<keyword evidence="3 9" id="KW-0808">Transferase</keyword>
<dbReference type="Gene3D" id="3.40.50.720">
    <property type="entry name" value="NAD(P)-binding Rossmann-like Domain"/>
    <property type="match status" value="1"/>
</dbReference>
<feature type="domain" description="Bacterial sugar transferase" evidence="8">
    <location>
        <begin position="359"/>
        <end position="539"/>
    </location>
</feature>
<dbReference type="Proteomes" id="UP000230790">
    <property type="component" value="Unassembled WGS sequence"/>
</dbReference>
<gene>
    <name evidence="9" type="ORF">CUN48_04145</name>
</gene>
<dbReference type="Pfam" id="PF13727">
    <property type="entry name" value="CoA_binding_3"/>
    <property type="match status" value="1"/>
</dbReference>
<dbReference type="InterPro" id="IPR036291">
    <property type="entry name" value="NAD(P)-bd_dom_sf"/>
</dbReference>
<dbReference type="Pfam" id="PF02397">
    <property type="entry name" value="Bac_transf"/>
    <property type="match status" value="1"/>
</dbReference>
<dbReference type="GO" id="GO:0016020">
    <property type="term" value="C:membrane"/>
    <property type="evidence" value="ECO:0007669"/>
    <property type="project" value="UniProtKB-SubCell"/>
</dbReference>
<evidence type="ECO:0000313" key="9">
    <source>
        <dbReference type="EMBL" id="PJF48292.1"/>
    </source>
</evidence>
<evidence type="ECO:0000256" key="7">
    <source>
        <dbReference type="SAM" id="Phobius"/>
    </source>
</evidence>
<keyword evidence="5 7" id="KW-1133">Transmembrane helix</keyword>
<evidence type="ECO:0000256" key="6">
    <source>
        <dbReference type="ARBA" id="ARBA00023136"/>
    </source>
</evidence>
<feature type="transmembrane region" description="Helical" evidence="7">
    <location>
        <begin position="361"/>
        <end position="385"/>
    </location>
</feature>
<dbReference type="NCBIfam" id="TIGR03023">
    <property type="entry name" value="WcaJ_sugtrans"/>
    <property type="match status" value="1"/>
</dbReference>
<evidence type="ECO:0000256" key="1">
    <source>
        <dbReference type="ARBA" id="ARBA00004141"/>
    </source>
</evidence>
<organism evidence="9 10">
    <name type="scientific">Candidatus Thermofonsia Clade 3 bacterium</name>
    <dbReference type="NCBI Taxonomy" id="2364212"/>
    <lineage>
        <taxon>Bacteria</taxon>
        <taxon>Bacillati</taxon>
        <taxon>Chloroflexota</taxon>
        <taxon>Candidatus Thermofontia</taxon>
        <taxon>Candidatus Thermofonsia Clade 3</taxon>
    </lineage>
</organism>
<comment type="caution">
    <text evidence="9">The sequence shown here is derived from an EMBL/GenBank/DDBJ whole genome shotgun (WGS) entry which is preliminary data.</text>
</comment>
<accession>A0A2M8QEW0</accession>
<evidence type="ECO:0000256" key="5">
    <source>
        <dbReference type="ARBA" id="ARBA00022989"/>
    </source>
</evidence>
<feature type="transmembrane region" description="Helical" evidence="7">
    <location>
        <begin position="194"/>
        <end position="213"/>
    </location>
</feature>
<proteinExistence type="inferred from homology"/>
<comment type="subcellular location">
    <subcellularLocation>
        <location evidence="1">Membrane</location>
        <topology evidence="1">Multi-pass membrane protein</topology>
    </subcellularLocation>
</comment>
<name>A0A2M8QEW0_9CHLR</name>
<dbReference type="InterPro" id="IPR017475">
    <property type="entry name" value="EPS_sugar_tfrase"/>
</dbReference>
<evidence type="ECO:0000313" key="10">
    <source>
        <dbReference type="Proteomes" id="UP000230790"/>
    </source>
</evidence>